<organism evidence="2 3">
    <name type="scientific">Catenovulum adriaticum</name>
    <dbReference type="NCBI Taxonomy" id="2984846"/>
    <lineage>
        <taxon>Bacteria</taxon>
        <taxon>Pseudomonadati</taxon>
        <taxon>Pseudomonadota</taxon>
        <taxon>Gammaproteobacteria</taxon>
        <taxon>Alteromonadales</taxon>
        <taxon>Alteromonadaceae</taxon>
        <taxon>Catenovulum</taxon>
    </lineage>
</organism>
<evidence type="ECO:0000313" key="2">
    <source>
        <dbReference type="EMBL" id="WAJ69209.1"/>
    </source>
</evidence>
<dbReference type="InterPro" id="IPR005122">
    <property type="entry name" value="Uracil-DNA_glycosylase-like"/>
</dbReference>
<name>A0ABY7AI68_9ALTE</name>
<dbReference type="Pfam" id="PF03167">
    <property type="entry name" value="UDG"/>
    <property type="match status" value="1"/>
</dbReference>
<feature type="domain" description="Uracil-DNA glycosylase-like" evidence="1">
    <location>
        <begin position="28"/>
        <end position="184"/>
    </location>
</feature>
<dbReference type="Gene3D" id="3.40.470.10">
    <property type="entry name" value="Uracil-DNA glycosylase-like domain"/>
    <property type="match status" value="1"/>
</dbReference>
<dbReference type="SUPFAM" id="SSF52141">
    <property type="entry name" value="Uracil-DNA glycosylase-like"/>
    <property type="match status" value="1"/>
</dbReference>
<dbReference type="SMART" id="SM00987">
    <property type="entry name" value="UreE_C"/>
    <property type="match status" value="1"/>
</dbReference>
<dbReference type="InterPro" id="IPR036895">
    <property type="entry name" value="Uracil-DNA_glycosylase-like_sf"/>
</dbReference>
<keyword evidence="3" id="KW-1185">Reference proteome</keyword>
<evidence type="ECO:0000313" key="3">
    <source>
        <dbReference type="Proteomes" id="UP001163726"/>
    </source>
</evidence>
<dbReference type="EMBL" id="CP109965">
    <property type="protein sequence ID" value="WAJ69209.1"/>
    <property type="molecule type" value="Genomic_DNA"/>
</dbReference>
<dbReference type="Proteomes" id="UP001163726">
    <property type="component" value="Chromosome"/>
</dbReference>
<dbReference type="RefSeq" id="WP_268073401.1">
    <property type="nucleotide sequence ID" value="NZ_CP109965.1"/>
</dbReference>
<dbReference type="PANTHER" id="PTHR42160">
    <property type="entry name" value="URACIL-DNA GLYCOSYLASE SUPERFAMILY PROTEIN"/>
    <property type="match status" value="1"/>
</dbReference>
<dbReference type="PANTHER" id="PTHR42160:SF1">
    <property type="entry name" value="URACIL-DNA GLYCOSYLASE SUPERFAMILY PROTEIN"/>
    <property type="match status" value="1"/>
</dbReference>
<sequence length="194" mass="22048">MMNLSLEALKQQALACRECEAILNPNPVIQISSQAKILIAGQAPGRKADKANKPFADASGDKLRQWMKISNDDFYNENKVAILPMGFCYPGSTKSGDIAPSKVCAPLWRKALLAHLKQVELTIVLGQYARQYHLPSSQLNLTETVKQWQKYAPEQFVLPHPSPRNQYWFKKNPWFEREVIPALQRRVKQVTSDN</sequence>
<evidence type="ECO:0000259" key="1">
    <source>
        <dbReference type="SMART" id="SM00986"/>
    </source>
</evidence>
<dbReference type="InterPro" id="IPR047124">
    <property type="entry name" value="HI_0220.2"/>
</dbReference>
<reference evidence="2" key="1">
    <citation type="submission" date="2022-10" db="EMBL/GenBank/DDBJ databases">
        <title>Catenovulum adriacola sp. nov. isolated in the Harbour of Susak.</title>
        <authorList>
            <person name="Schoch T."/>
            <person name="Reich S.J."/>
            <person name="Stoeferle S."/>
            <person name="Flaiz M."/>
            <person name="Kazda M."/>
            <person name="Riedel C.U."/>
            <person name="Duerre P."/>
        </authorList>
    </citation>
    <scope>NUCLEOTIDE SEQUENCE</scope>
    <source>
        <strain evidence="2">TS8</strain>
    </source>
</reference>
<dbReference type="CDD" id="cd10033">
    <property type="entry name" value="UDG_like"/>
    <property type="match status" value="1"/>
</dbReference>
<dbReference type="SMART" id="SM00986">
    <property type="entry name" value="UDG"/>
    <property type="match status" value="1"/>
</dbReference>
<proteinExistence type="predicted"/>
<gene>
    <name evidence="2" type="ORF">OLW01_08415</name>
</gene>
<protein>
    <submittedName>
        <fullName evidence="2">Uracil-DNA glycosylase family protein</fullName>
    </submittedName>
</protein>
<accession>A0ABY7AI68</accession>